<dbReference type="Proteomes" id="UP000664859">
    <property type="component" value="Unassembled WGS sequence"/>
</dbReference>
<organism evidence="2 3">
    <name type="scientific">Tribonema minus</name>
    <dbReference type="NCBI Taxonomy" id="303371"/>
    <lineage>
        <taxon>Eukaryota</taxon>
        <taxon>Sar</taxon>
        <taxon>Stramenopiles</taxon>
        <taxon>Ochrophyta</taxon>
        <taxon>PX clade</taxon>
        <taxon>Xanthophyceae</taxon>
        <taxon>Tribonematales</taxon>
        <taxon>Tribonemataceae</taxon>
        <taxon>Tribonema</taxon>
    </lineage>
</organism>
<feature type="compositionally biased region" description="Basic residues" evidence="1">
    <location>
        <begin position="89"/>
        <end position="101"/>
    </location>
</feature>
<gene>
    <name evidence="2" type="ORF">JKP88DRAFT_248966</name>
</gene>
<sequence>MVPLSCSAARSLTCWWHAAACDIHTCHSAATVQLQPATQPPSSAVDDADETRRRQFRESKQRAAERKRKQPPAPLSEAELPAVLVKREKDRKRKAIQRAAKRQASDSAHAADDAADDATV</sequence>
<feature type="region of interest" description="Disordered" evidence="1">
    <location>
        <begin position="35"/>
        <end position="120"/>
    </location>
</feature>
<comment type="caution">
    <text evidence="2">The sequence shown here is derived from an EMBL/GenBank/DDBJ whole genome shotgun (WGS) entry which is preliminary data.</text>
</comment>
<evidence type="ECO:0000256" key="1">
    <source>
        <dbReference type="SAM" id="MobiDB-lite"/>
    </source>
</evidence>
<evidence type="ECO:0000313" key="3">
    <source>
        <dbReference type="Proteomes" id="UP000664859"/>
    </source>
</evidence>
<feature type="compositionally biased region" description="Basic and acidic residues" evidence="1">
    <location>
        <begin position="50"/>
        <end position="64"/>
    </location>
</feature>
<proteinExistence type="predicted"/>
<protein>
    <submittedName>
        <fullName evidence="2">Uncharacterized protein</fullName>
    </submittedName>
</protein>
<reference evidence="2" key="1">
    <citation type="submission" date="2021-02" db="EMBL/GenBank/DDBJ databases">
        <title>First Annotated Genome of the Yellow-green Alga Tribonema minus.</title>
        <authorList>
            <person name="Mahan K.M."/>
        </authorList>
    </citation>
    <scope>NUCLEOTIDE SEQUENCE</scope>
    <source>
        <strain evidence="2">UTEX B ZZ1240</strain>
    </source>
</reference>
<dbReference type="EMBL" id="JAFCMP010000528">
    <property type="protein sequence ID" value="KAG5177164.1"/>
    <property type="molecule type" value="Genomic_DNA"/>
</dbReference>
<name>A0A835YKY0_9STRA</name>
<evidence type="ECO:0000313" key="2">
    <source>
        <dbReference type="EMBL" id="KAG5177164.1"/>
    </source>
</evidence>
<accession>A0A835YKY0</accession>
<keyword evidence="3" id="KW-1185">Reference proteome</keyword>
<dbReference type="AlphaFoldDB" id="A0A835YKY0"/>